<dbReference type="Pfam" id="PF00245">
    <property type="entry name" value="Alk_phosphatase"/>
    <property type="match status" value="1"/>
</dbReference>
<reference evidence="9 10" key="1">
    <citation type="submission" date="2019-02" db="EMBL/GenBank/DDBJ databases">
        <title>Deep-cultivation of Planctomycetes and their phenomic and genomic characterization uncovers novel biology.</title>
        <authorList>
            <person name="Wiegand S."/>
            <person name="Jogler M."/>
            <person name="Boedeker C."/>
            <person name="Pinto D."/>
            <person name="Vollmers J."/>
            <person name="Rivas-Marin E."/>
            <person name="Kohn T."/>
            <person name="Peeters S.H."/>
            <person name="Heuer A."/>
            <person name="Rast P."/>
            <person name="Oberbeckmann S."/>
            <person name="Bunk B."/>
            <person name="Jeske O."/>
            <person name="Meyerdierks A."/>
            <person name="Storesund J.E."/>
            <person name="Kallscheuer N."/>
            <person name="Luecker S."/>
            <person name="Lage O.M."/>
            <person name="Pohl T."/>
            <person name="Merkel B.J."/>
            <person name="Hornburger P."/>
            <person name="Mueller R.-W."/>
            <person name="Bruemmer F."/>
            <person name="Labrenz M."/>
            <person name="Spormann A.M."/>
            <person name="Op Den Camp H."/>
            <person name="Overmann J."/>
            <person name="Amann R."/>
            <person name="Jetten M.S.M."/>
            <person name="Mascher T."/>
            <person name="Medema M.H."/>
            <person name="Devos D.P."/>
            <person name="Kaster A.-K."/>
            <person name="Ovreas L."/>
            <person name="Rohde M."/>
            <person name="Galperin M.Y."/>
            <person name="Jogler C."/>
        </authorList>
    </citation>
    <scope>NUCLEOTIDE SEQUENCE [LARGE SCALE GENOMIC DNA]</scope>
    <source>
        <strain evidence="9 10">CA13</strain>
    </source>
</reference>
<proteinExistence type="inferred from homology"/>
<feature type="binding site" evidence="8">
    <location>
        <position position="324"/>
    </location>
    <ligand>
        <name>Mg(2+)</name>
        <dbReference type="ChEBI" id="CHEBI:18420"/>
    </ligand>
</feature>
<evidence type="ECO:0000313" key="9">
    <source>
        <dbReference type="EMBL" id="TWT82776.1"/>
    </source>
</evidence>
<feature type="binding site" evidence="8">
    <location>
        <position position="506"/>
    </location>
    <ligand>
        <name>Zn(2+)</name>
        <dbReference type="ChEBI" id="CHEBI:29105"/>
        <label>2</label>
    </ligand>
</feature>
<dbReference type="AlphaFoldDB" id="A0A5C5Z6Q0"/>
<sequence>MKIRKYKHLIDVLRMLVGVVTFVVPLSVVRAQDANVGTHMQEKLDQDAKASTVPPVDAMREFQSMAVKEQKATWGHWGHLPDRFSTWVNHSNRLIPVYTFGITLGALREEGSAYADADRIEKLYGTVPDHTINPSAMYFDQTDIYRLQQAAVDAGKKNIIVMVFDGTDWQTTRATALYKAGKLSYDSGRGTGLLFQDYRSVPTDYGYVVTSPRQSGAKFDVNSQVVLSGESDTTGGYDVLRGGKYPWREQSRRDYLLGVDRERPHSVTDSAASATSLFSGIKTYNGAINFAVDGTQVTPIARTLQRERGFRVGVVTSVPVSHATPGAAYANNVSRSDYQDIGRDMVGRPSASHRNKPLSGVDVLIGGGWGEGTGKDNGQGDNFAKGNKYLHEEDIRAVDIENGGKYLVSQRRDGQCGRDQILRAAKLAAERGQRFLGFYGTKGGHLPFQTADGRFNPTFDVKGAEKYSQADLEENPTLADMTQAALVVLEKGPKGFWLMIEAGDVDWANHSNNLDNSIGAVLSGEAAFERVVTWVDRNNAWDETALIITADHGHFFVIDDAETIAAAGRVHSEVVHSEESSSQPAK</sequence>
<dbReference type="EC" id="3.1.3.1" evidence="9"/>
<dbReference type="SMART" id="SM00098">
    <property type="entry name" value="alkPPc"/>
    <property type="match status" value="1"/>
</dbReference>
<feature type="binding site" evidence="8">
    <location>
        <position position="510"/>
    </location>
    <ligand>
        <name>Zn(2+)</name>
        <dbReference type="ChEBI" id="CHEBI:29105"/>
        <label>2</label>
    </ligand>
</feature>
<dbReference type="Gene3D" id="3.40.720.10">
    <property type="entry name" value="Alkaline Phosphatase, subunit A"/>
    <property type="match status" value="1"/>
</dbReference>
<dbReference type="Proteomes" id="UP000315010">
    <property type="component" value="Unassembled WGS sequence"/>
</dbReference>
<comment type="cofactor">
    <cofactor evidence="8">
        <name>Zn(2+)</name>
        <dbReference type="ChEBI" id="CHEBI:29105"/>
    </cofactor>
    <text evidence="8">Binds 2 Zn(2+) ions.</text>
</comment>
<keyword evidence="3 8" id="KW-0479">Metal-binding</keyword>
<organism evidence="9 10">
    <name type="scientific">Novipirellula herctigrandis</name>
    <dbReference type="NCBI Taxonomy" id="2527986"/>
    <lineage>
        <taxon>Bacteria</taxon>
        <taxon>Pseudomonadati</taxon>
        <taxon>Planctomycetota</taxon>
        <taxon>Planctomycetia</taxon>
        <taxon>Pirellulales</taxon>
        <taxon>Pirellulaceae</taxon>
        <taxon>Novipirellula</taxon>
    </lineage>
</organism>
<keyword evidence="5 8" id="KW-0862">Zinc</keyword>
<keyword evidence="10" id="KW-1185">Reference proteome</keyword>
<comment type="similarity">
    <text evidence="1">Belongs to the alkaline phosphatase family.</text>
</comment>
<dbReference type="PANTHER" id="PTHR11596">
    <property type="entry name" value="ALKALINE PHOSPHATASE"/>
    <property type="match status" value="1"/>
</dbReference>
<dbReference type="InterPro" id="IPR001952">
    <property type="entry name" value="Alkaline_phosphatase"/>
</dbReference>
<dbReference type="CDD" id="cd16012">
    <property type="entry name" value="ALP"/>
    <property type="match status" value="1"/>
</dbReference>
<dbReference type="PROSITE" id="PS00123">
    <property type="entry name" value="ALKALINE_PHOSPHATASE"/>
    <property type="match status" value="1"/>
</dbReference>
<evidence type="ECO:0000313" key="10">
    <source>
        <dbReference type="Proteomes" id="UP000315010"/>
    </source>
</evidence>
<dbReference type="GO" id="GO:0004035">
    <property type="term" value="F:alkaline phosphatase activity"/>
    <property type="evidence" value="ECO:0007669"/>
    <property type="project" value="UniProtKB-EC"/>
</dbReference>
<dbReference type="EMBL" id="SJPJ01000001">
    <property type="protein sequence ID" value="TWT82776.1"/>
    <property type="molecule type" value="Genomic_DNA"/>
</dbReference>
<protein>
    <submittedName>
        <fullName evidence="9">Alkaline phosphatase 3</fullName>
        <ecNumber evidence="9">3.1.3.1</ecNumber>
    </submittedName>
</protein>
<name>A0A5C5Z6Q0_9BACT</name>
<evidence type="ECO:0000256" key="8">
    <source>
        <dbReference type="PIRSR" id="PIRSR601952-2"/>
    </source>
</evidence>
<feature type="binding site" evidence="8">
    <location>
        <position position="501"/>
    </location>
    <ligand>
        <name>Mg(2+)</name>
        <dbReference type="ChEBI" id="CHEBI:18420"/>
    </ligand>
</feature>
<evidence type="ECO:0000256" key="4">
    <source>
        <dbReference type="ARBA" id="ARBA00022801"/>
    </source>
</evidence>
<dbReference type="OrthoDB" id="9794455at2"/>
<comment type="cofactor">
    <cofactor evidence="8">
        <name>Mg(2+)</name>
        <dbReference type="ChEBI" id="CHEBI:18420"/>
    </cofactor>
    <text evidence="8">Binds 1 Mg(2+) ion.</text>
</comment>
<feature type="binding site" evidence="8">
    <location>
        <position position="322"/>
    </location>
    <ligand>
        <name>Mg(2+)</name>
        <dbReference type="ChEBI" id="CHEBI:18420"/>
    </ligand>
</feature>
<evidence type="ECO:0000256" key="5">
    <source>
        <dbReference type="ARBA" id="ARBA00022833"/>
    </source>
</evidence>
<keyword evidence="4 9" id="KW-0378">Hydrolase</keyword>
<evidence type="ECO:0000256" key="3">
    <source>
        <dbReference type="ARBA" id="ARBA00022723"/>
    </source>
</evidence>
<gene>
    <name evidence="9" type="primary">phoB</name>
    <name evidence="9" type="ORF">CA13_42390</name>
</gene>
<feature type="active site" description="Phosphoserine intermediate" evidence="7">
    <location>
        <position position="270"/>
    </location>
</feature>
<feature type="binding site" evidence="8">
    <location>
        <position position="552"/>
    </location>
    <ligand>
        <name>Zn(2+)</name>
        <dbReference type="ChEBI" id="CHEBI:29105"/>
        <label>2</label>
    </ligand>
</feature>
<evidence type="ECO:0000256" key="2">
    <source>
        <dbReference type="ARBA" id="ARBA00022553"/>
    </source>
</evidence>
<keyword evidence="6 8" id="KW-0460">Magnesium</keyword>
<dbReference type="InterPro" id="IPR017850">
    <property type="entry name" value="Alkaline_phosphatase_core_sf"/>
</dbReference>
<dbReference type="RefSeq" id="WP_146399498.1">
    <property type="nucleotide sequence ID" value="NZ_SJPJ01000001.1"/>
</dbReference>
<evidence type="ECO:0000256" key="1">
    <source>
        <dbReference type="ARBA" id="ARBA00005984"/>
    </source>
</evidence>
<accession>A0A5C5Z6Q0</accession>
<keyword evidence="2" id="KW-0597">Phosphoprotein</keyword>
<evidence type="ECO:0000256" key="6">
    <source>
        <dbReference type="ARBA" id="ARBA00022842"/>
    </source>
</evidence>
<evidence type="ECO:0000256" key="7">
    <source>
        <dbReference type="PIRSR" id="PIRSR601952-1"/>
    </source>
</evidence>
<feature type="binding site" evidence="8">
    <location>
        <position position="551"/>
    </location>
    <ligand>
        <name>Zn(2+)</name>
        <dbReference type="ChEBI" id="CHEBI:29105"/>
        <label>2</label>
    </ligand>
</feature>
<comment type="caution">
    <text evidence="9">The sequence shown here is derived from an EMBL/GenBank/DDBJ whole genome shotgun (WGS) entry which is preliminary data.</text>
</comment>
<dbReference type="InterPro" id="IPR018299">
    <property type="entry name" value="Alkaline_phosphatase_AS"/>
</dbReference>
<dbReference type="SUPFAM" id="SSF53649">
    <property type="entry name" value="Alkaline phosphatase-like"/>
    <property type="match status" value="1"/>
</dbReference>
<dbReference type="GO" id="GO:0046872">
    <property type="term" value="F:metal ion binding"/>
    <property type="evidence" value="ECO:0007669"/>
    <property type="project" value="UniProtKB-KW"/>
</dbReference>
<dbReference type="PANTHER" id="PTHR11596:SF5">
    <property type="entry name" value="ALKALINE PHOSPHATASE"/>
    <property type="match status" value="1"/>
</dbReference>